<evidence type="ECO:0000313" key="4">
    <source>
        <dbReference type="Proteomes" id="UP000317318"/>
    </source>
</evidence>
<dbReference type="RefSeq" id="WP_310821284.1">
    <property type="nucleotide sequence ID" value="NZ_CP036268.1"/>
</dbReference>
<dbReference type="PANTHER" id="PTHR30093:SF2">
    <property type="entry name" value="TYPE II SECRETION SYSTEM PROTEIN H"/>
    <property type="match status" value="1"/>
</dbReference>
<reference evidence="3 4" key="1">
    <citation type="submission" date="2019-02" db="EMBL/GenBank/DDBJ databases">
        <title>Deep-cultivation of Planctomycetes and their phenomic and genomic characterization uncovers novel biology.</title>
        <authorList>
            <person name="Wiegand S."/>
            <person name="Jogler M."/>
            <person name="Boedeker C."/>
            <person name="Pinto D."/>
            <person name="Vollmers J."/>
            <person name="Rivas-Marin E."/>
            <person name="Kohn T."/>
            <person name="Peeters S.H."/>
            <person name="Heuer A."/>
            <person name="Rast P."/>
            <person name="Oberbeckmann S."/>
            <person name="Bunk B."/>
            <person name="Jeske O."/>
            <person name="Meyerdierks A."/>
            <person name="Storesund J.E."/>
            <person name="Kallscheuer N."/>
            <person name="Luecker S."/>
            <person name="Lage O.M."/>
            <person name="Pohl T."/>
            <person name="Merkel B.J."/>
            <person name="Hornburger P."/>
            <person name="Mueller R.-W."/>
            <person name="Bruemmer F."/>
            <person name="Labrenz M."/>
            <person name="Spormann A.M."/>
            <person name="Op den Camp H."/>
            <person name="Overmann J."/>
            <person name="Amann R."/>
            <person name="Jetten M.S.M."/>
            <person name="Mascher T."/>
            <person name="Medema M.H."/>
            <person name="Devos D.P."/>
            <person name="Kaster A.-K."/>
            <person name="Ovreas L."/>
            <person name="Rohde M."/>
            <person name="Galperin M.Y."/>
            <person name="Jogler C."/>
        </authorList>
    </citation>
    <scope>NUCLEOTIDE SEQUENCE [LARGE SCALE GENOMIC DNA]</scope>
    <source>
        <strain evidence="3 4">Pan189</strain>
    </source>
</reference>
<keyword evidence="4" id="KW-1185">Reference proteome</keyword>
<name>A0A517R125_9PLAN</name>
<dbReference type="SUPFAM" id="SSF54523">
    <property type="entry name" value="Pili subunits"/>
    <property type="match status" value="1"/>
</dbReference>
<feature type="transmembrane region" description="Helical" evidence="1">
    <location>
        <begin position="12"/>
        <end position="36"/>
    </location>
</feature>
<dbReference type="KEGG" id="svp:Pan189_19200"/>
<dbReference type="Pfam" id="PF07596">
    <property type="entry name" value="SBP_bac_10"/>
    <property type="match status" value="1"/>
</dbReference>
<evidence type="ECO:0000313" key="3">
    <source>
        <dbReference type="EMBL" id="QDT37540.1"/>
    </source>
</evidence>
<organism evidence="3 4">
    <name type="scientific">Stratiformator vulcanicus</name>
    <dbReference type="NCBI Taxonomy" id="2527980"/>
    <lineage>
        <taxon>Bacteria</taxon>
        <taxon>Pseudomonadati</taxon>
        <taxon>Planctomycetota</taxon>
        <taxon>Planctomycetia</taxon>
        <taxon>Planctomycetales</taxon>
        <taxon>Planctomycetaceae</taxon>
        <taxon>Stratiformator</taxon>
    </lineage>
</organism>
<proteinExistence type="predicted"/>
<dbReference type="Gene3D" id="3.30.700.10">
    <property type="entry name" value="Glycoprotein, Type 4 Pilin"/>
    <property type="match status" value="1"/>
</dbReference>
<dbReference type="Proteomes" id="UP000317318">
    <property type="component" value="Chromosome"/>
</dbReference>
<keyword evidence="1" id="KW-1133">Transmembrane helix</keyword>
<dbReference type="InterPro" id="IPR027558">
    <property type="entry name" value="Pre_pil_HX9DG_C"/>
</dbReference>
<dbReference type="InterPro" id="IPR011453">
    <property type="entry name" value="DUF1559"/>
</dbReference>
<dbReference type="NCBIfam" id="TIGR02532">
    <property type="entry name" value="IV_pilin_GFxxxE"/>
    <property type="match status" value="1"/>
</dbReference>
<keyword evidence="1" id="KW-0812">Transmembrane</keyword>
<dbReference type="EMBL" id="CP036268">
    <property type="protein sequence ID" value="QDT37540.1"/>
    <property type="molecule type" value="Genomic_DNA"/>
</dbReference>
<protein>
    <submittedName>
        <fullName evidence="3">Putative major pilin subunit</fullName>
    </submittedName>
</protein>
<accession>A0A517R125</accession>
<dbReference type="InterPro" id="IPR012902">
    <property type="entry name" value="N_methyl_site"/>
</dbReference>
<evidence type="ECO:0000256" key="1">
    <source>
        <dbReference type="SAM" id="Phobius"/>
    </source>
</evidence>
<evidence type="ECO:0000259" key="2">
    <source>
        <dbReference type="Pfam" id="PF07596"/>
    </source>
</evidence>
<dbReference type="PROSITE" id="PS00409">
    <property type="entry name" value="PROKAR_NTER_METHYL"/>
    <property type="match status" value="1"/>
</dbReference>
<keyword evidence="1" id="KW-0472">Membrane</keyword>
<gene>
    <name evidence="3" type="ORF">Pan189_19200</name>
</gene>
<dbReference type="NCBIfam" id="TIGR04294">
    <property type="entry name" value="pre_pil_HX9DG"/>
    <property type="match status" value="1"/>
</dbReference>
<dbReference type="PANTHER" id="PTHR30093">
    <property type="entry name" value="GENERAL SECRETION PATHWAY PROTEIN G"/>
    <property type="match status" value="1"/>
</dbReference>
<feature type="domain" description="DUF1559" evidence="2">
    <location>
        <begin position="37"/>
        <end position="363"/>
    </location>
</feature>
<dbReference type="InterPro" id="IPR045584">
    <property type="entry name" value="Pilin-like"/>
</dbReference>
<sequence length="387" mass="40729">MRNFRQRQARKGFTLIELLVVISIIAVLVSLIAPAVQSARRAARRLECLNNVKNLALAVANVTSTNGGKIPYAVATDFSQTGAGGSVDASWCRQVLTALDEPGLDRQIAANEAAGGAGTGATAASLTTPTSAEVSDFDLFSADTDVEPADADVTALYADNLDVFVKVFACPEDLNNFNQDRGSSYVMNIGYINFDGAMAADSNWPVSDAHGNMAQHRPDGESYVWGITGTPDAQVSIRSGASHFEPISPSGRVRQNLDSIGLGDGISQTLLLTENDDSRADWLMGPAIELVFGAAVDVSAEGFPNNVTSGSYTARDIDLPNRSADASGTDVIRVPRPSSNHSGTCNVAFVDGRASNLSNTIGREVYLKLLSSGGSLYGQTPLDASEF</sequence>
<dbReference type="Pfam" id="PF07963">
    <property type="entry name" value="N_methyl"/>
    <property type="match status" value="1"/>
</dbReference>
<dbReference type="AlphaFoldDB" id="A0A517R125"/>